<dbReference type="RefSeq" id="WP_131552774.1">
    <property type="nucleotide sequence ID" value="NZ_SJSK01000002.1"/>
</dbReference>
<protein>
    <recommendedName>
        <fullName evidence="4">GLPGLI family protein</fullName>
    </recommendedName>
</protein>
<keyword evidence="1" id="KW-0732">Signal</keyword>
<evidence type="ECO:0000256" key="1">
    <source>
        <dbReference type="SAM" id="SignalP"/>
    </source>
</evidence>
<feature type="signal peptide" evidence="1">
    <location>
        <begin position="1"/>
        <end position="22"/>
    </location>
</feature>
<feature type="chain" id="PRO_5020746688" description="GLPGLI family protein" evidence="1">
    <location>
        <begin position="23"/>
        <end position="194"/>
    </location>
</feature>
<proteinExistence type="predicted"/>
<sequence>MQRIIINSLFLSLIFSSFFVFAQKDYIVNNAGDTTKGQFKKQLISTGLKFRANGKSQFEDVNYDDLSAYYKSKDSSSYVLKTIPTRKKPLFLERLENGKVKLYEHFIAGTSGYMGAGTASQTIWYASKDNGDLLEIKTNNILGTREERKSNFYDLIGDYKELWNDFIAEKNFSYEMIESYIKKYNYYHKYLLKK</sequence>
<evidence type="ECO:0008006" key="4">
    <source>
        <dbReference type="Google" id="ProtNLM"/>
    </source>
</evidence>
<dbReference type="Proteomes" id="UP000292884">
    <property type="component" value="Unassembled WGS sequence"/>
</dbReference>
<organism evidence="2 3">
    <name type="scientific">Pedobacter frigiditerrae</name>
    <dbReference type="NCBI Taxonomy" id="2530452"/>
    <lineage>
        <taxon>Bacteria</taxon>
        <taxon>Pseudomonadati</taxon>
        <taxon>Bacteroidota</taxon>
        <taxon>Sphingobacteriia</taxon>
        <taxon>Sphingobacteriales</taxon>
        <taxon>Sphingobacteriaceae</taxon>
        <taxon>Pedobacter</taxon>
    </lineage>
</organism>
<name>A0A4R0N0L7_9SPHI</name>
<evidence type="ECO:0000313" key="3">
    <source>
        <dbReference type="Proteomes" id="UP000292884"/>
    </source>
</evidence>
<evidence type="ECO:0000313" key="2">
    <source>
        <dbReference type="EMBL" id="TCC91834.1"/>
    </source>
</evidence>
<keyword evidence="3" id="KW-1185">Reference proteome</keyword>
<reference evidence="2 3" key="1">
    <citation type="submission" date="2019-02" db="EMBL/GenBank/DDBJ databases">
        <title>Pedobacter sp. RP-1-13 sp. nov., isolated from Arctic soil.</title>
        <authorList>
            <person name="Dahal R.H."/>
        </authorList>
    </citation>
    <scope>NUCLEOTIDE SEQUENCE [LARGE SCALE GENOMIC DNA]</scope>
    <source>
        <strain evidence="2 3">RP-1-13</strain>
    </source>
</reference>
<accession>A0A4R0N0L7</accession>
<comment type="caution">
    <text evidence="2">The sequence shown here is derived from an EMBL/GenBank/DDBJ whole genome shotgun (WGS) entry which is preliminary data.</text>
</comment>
<dbReference type="AlphaFoldDB" id="A0A4R0N0L7"/>
<dbReference type="OrthoDB" id="755482at2"/>
<gene>
    <name evidence="2" type="ORF">EZ428_08785</name>
</gene>
<dbReference type="EMBL" id="SJSK01000002">
    <property type="protein sequence ID" value="TCC91834.1"/>
    <property type="molecule type" value="Genomic_DNA"/>
</dbReference>